<feature type="domain" description="HMA" evidence="7">
    <location>
        <begin position="66"/>
        <end position="135"/>
    </location>
</feature>
<dbReference type="Gene3D" id="3.30.70.100">
    <property type="match status" value="2"/>
</dbReference>
<keyword evidence="9" id="KW-1185">Reference proteome</keyword>
<evidence type="ECO:0000313" key="8">
    <source>
        <dbReference type="EMBL" id="KAI3860409.1"/>
    </source>
</evidence>
<comment type="caution">
    <text evidence="8">The sequence shown here is derived from an EMBL/GenBank/DDBJ whole genome shotgun (WGS) entry which is preliminary data.</text>
</comment>
<proteinExistence type="inferred from homology"/>
<keyword evidence="3" id="KW-0449">Lipoprotein</keyword>
<evidence type="ECO:0000313" key="9">
    <source>
        <dbReference type="Proteomes" id="UP001202328"/>
    </source>
</evidence>
<keyword evidence="4" id="KW-0636">Prenylation</keyword>
<evidence type="ECO:0000256" key="1">
    <source>
        <dbReference type="ARBA" id="ARBA00022481"/>
    </source>
</evidence>
<dbReference type="EMBL" id="JAJJMB010014426">
    <property type="protein sequence ID" value="KAI3860409.1"/>
    <property type="molecule type" value="Genomic_DNA"/>
</dbReference>
<dbReference type="GO" id="GO:0046872">
    <property type="term" value="F:metal ion binding"/>
    <property type="evidence" value="ECO:0007669"/>
    <property type="project" value="UniProtKB-KW"/>
</dbReference>
<evidence type="ECO:0000256" key="3">
    <source>
        <dbReference type="ARBA" id="ARBA00023288"/>
    </source>
</evidence>
<keyword evidence="2" id="KW-0479">Metal-binding</keyword>
<name>A0AAD4S3A8_9MAGN</name>
<keyword evidence="1" id="KW-0488">Methylation</keyword>
<dbReference type="PANTHER" id="PTHR45811:SF49">
    <property type="entry name" value="OS04G0667600 PROTEIN"/>
    <property type="match status" value="1"/>
</dbReference>
<feature type="compositionally biased region" description="Basic and acidic residues" evidence="6">
    <location>
        <begin position="138"/>
        <end position="159"/>
    </location>
</feature>
<comment type="similarity">
    <text evidence="5">Belongs to the HIPP family.</text>
</comment>
<feature type="region of interest" description="Disordered" evidence="6">
    <location>
        <begin position="132"/>
        <end position="165"/>
    </location>
</feature>
<evidence type="ECO:0000256" key="6">
    <source>
        <dbReference type="SAM" id="MobiDB-lite"/>
    </source>
</evidence>
<dbReference type="InterPro" id="IPR051863">
    <property type="entry name" value="HIPP"/>
</dbReference>
<evidence type="ECO:0000256" key="5">
    <source>
        <dbReference type="ARBA" id="ARBA00024045"/>
    </source>
</evidence>
<evidence type="ECO:0000259" key="7">
    <source>
        <dbReference type="PROSITE" id="PS50846"/>
    </source>
</evidence>
<dbReference type="PANTHER" id="PTHR45811">
    <property type="entry name" value="COPPER TRANSPORT PROTEIN FAMILY-RELATED"/>
    <property type="match status" value="1"/>
</dbReference>
<sequence>MMVVKMDISDEKYKLKAMKSVSGFAGVDSISWDMKEAQKKLTVIGDIDPVDIVIKLRNHSHTELLLKMMVIKLDISDEKYKLKAMKSVAGFAGVDSISWDMKEAQKKLTITGDVDPVDIVIKLRKHCNAELVSVGPAKEPEKKKEEPKKEEPKKEEPKKGQHRAA</sequence>
<dbReference type="Proteomes" id="UP001202328">
    <property type="component" value="Unassembled WGS sequence"/>
</dbReference>
<reference evidence="8" key="1">
    <citation type="submission" date="2022-04" db="EMBL/GenBank/DDBJ databases">
        <title>A functionally conserved STORR gene fusion in Papaver species that diverged 16.8 million years ago.</title>
        <authorList>
            <person name="Catania T."/>
        </authorList>
    </citation>
    <scope>NUCLEOTIDE SEQUENCE</scope>
    <source>
        <strain evidence="8">S-188037</strain>
    </source>
</reference>
<dbReference type="InterPro" id="IPR006121">
    <property type="entry name" value="HMA_dom"/>
</dbReference>
<dbReference type="PROSITE" id="PS50846">
    <property type="entry name" value="HMA_2"/>
    <property type="match status" value="1"/>
</dbReference>
<evidence type="ECO:0000256" key="2">
    <source>
        <dbReference type="ARBA" id="ARBA00022723"/>
    </source>
</evidence>
<gene>
    <name evidence="8" type="ORF">MKW98_011603</name>
</gene>
<organism evidence="8 9">
    <name type="scientific">Papaver atlanticum</name>
    <dbReference type="NCBI Taxonomy" id="357466"/>
    <lineage>
        <taxon>Eukaryota</taxon>
        <taxon>Viridiplantae</taxon>
        <taxon>Streptophyta</taxon>
        <taxon>Embryophyta</taxon>
        <taxon>Tracheophyta</taxon>
        <taxon>Spermatophyta</taxon>
        <taxon>Magnoliopsida</taxon>
        <taxon>Ranunculales</taxon>
        <taxon>Papaveraceae</taxon>
        <taxon>Papaveroideae</taxon>
        <taxon>Papaver</taxon>
    </lineage>
</organism>
<protein>
    <recommendedName>
        <fullName evidence="7">HMA domain-containing protein</fullName>
    </recommendedName>
</protein>
<dbReference type="AlphaFoldDB" id="A0AAD4S3A8"/>
<accession>A0AAD4S3A8</accession>
<evidence type="ECO:0000256" key="4">
    <source>
        <dbReference type="ARBA" id="ARBA00023289"/>
    </source>
</evidence>